<name>Q8KFY2_CHLTE</name>
<gene>
    <name evidence="6" type="ordered locus">CT0188</name>
</gene>
<dbReference type="GO" id="GO:0016491">
    <property type="term" value="F:oxidoreductase activity"/>
    <property type="evidence" value="ECO:0007669"/>
    <property type="project" value="InterPro"/>
</dbReference>
<evidence type="ECO:0000256" key="3">
    <source>
        <dbReference type="ARBA" id="ARBA00023004"/>
    </source>
</evidence>
<keyword evidence="2 4" id="KW-0479">Metal-binding</keyword>
<protein>
    <submittedName>
        <fullName evidence="6">C-type cytochrome, putative</fullName>
    </submittedName>
</protein>
<dbReference type="InterPro" id="IPR004852">
    <property type="entry name" value="Di-haem_cyt_c_peroxidsae"/>
</dbReference>
<dbReference type="GO" id="GO:0009055">
    <property type="term" value="F:electron transfer activity"/>
    <property type="evidence" value="ECO:0007669"/>
    <property type="project" value="InterPro"/>
</dbReference>
<dbReference type="EnsemblBacteria" id="AAM71436">
    <property type="protein sequence ID" value="AAM71436"/>
    <property type="gene ID" value="CT0188"/>
</dbReference>
<evidence type="ECO:0000259" key="5">
    <source>
        <dbReference type="PROSITE" id="PS51007"/>
    </source>
</evidence>
<reference evidence="6 7" key="1">
    <citation type="journal article" date="2002" name="Proc. Natl. Acad. Sci. U.S.A.">
        <title>The complete genome sequence of Chlorobium tepidum TLS, a photosynthetic, anaerobic, green-sulfur bacterium.</title>
        <authorList>
            <person name="Eisen J.A."/>
            <person name="Nelson K.E."/>
            <person name="Paulsen I.T."/>
            <person name="Heidelberg J.F."/>
            <person name="Wu M."/>
            <person name="Dodson R.J."/>
            <person name="Deboy R."/>
            <person name="Gwinn M.L."/>
            <person name="Nelson W.C."/>
            <person name="Haft D.H."/>
            <person name="Hickey E.K."/>
            <person name="Peterson J.D."/>
            <person name="Durkin A.S."/>
            <person name="Kolonay J.L."/>
            <person name="Yang F."/>
            <person name="Holt I."/>
            <person name="Umayam L.A."/>
            <person name="Mason T."/>
            <person name="Brenner M."/>
            <person name="Shea T.P."/>
            <person name="Parksey D."/>
            <person name="Nierman W.C."/>
            <person name="Feldblyum T.V."/>
            <person name="Hansen C.L."/>
            <person name="Craven M.B."/>
            <person name="Radune D."/>
            <person name="Vamathevan J."/>
            <person name="Khouri H."/>
            <person name="White O."/>
            <person name="Gruber T.M."/>
            <person name="Ketchum K.A."/>
            <person name="Venter J.C."/>
            <person name="Tettelin H."/>
            <person name="Bryant D.A."/>
            <person name="Fraser C.M."/>
        </authorList>
    </citation>
    <scope>NUCLEOTIDE SEQUENCE [LARGE SCALE GENOMIC DNA]</scope>
    <source>
        <strain evidence="7">ATCC 49652 / DSM 12025 / NBRC 103806 / TLS</strain>
    </source>
</reference>
<dbReference type="InterPro" id="IPR009056">
    <property type="entry name" value="Cyt_c-like_dom"/>
</dbReference>
<dbReference type="Proteomes" id="UP000001007">
    <property type="component" value="Chromosome"/>
</dbReference>
<organism evidence="6 7">
    <name type="scientific">Chlorobaculum tepidum (strain ATCC 49652 / DSM 12025 / NBRC 103806 / TLS)</name>
    <name type="common">Chlorobium tepidum</name>
    <dbReference type="NCBI Taxonomy" id="194439"/>
    <lineage>
        <taxon>Bacteria</taxon>
        <taxon>Pseudomonadati</taxon>
        <taxon>Chlorobiota</taxon>
        <taxon>Chlorobiia</taxon>
        <taxon>Chlorobiales</taxon>
        <taxon>Chlorobiaceae</taxon>
        <taxon>Chlorobaculum</taxon>
    </lineage>
</organism>
<keyword evidence="3 4" id="KW-0408">Iron</keyword>
<accession>Q8KFY2</accession>
<dbReference type="InterPro" id="IPR036909">
    <property type="entry name" value="Cyt_c-like_dom_sf"/>
</dbReference>
<keyword evidence="1 4" id="KW-0349">Heme</keyword>
<dbReference type="OrthoDB" id="9779283at2"/>
<evidence type="ECO:0000313" key="7">
    <source>
        <dbReference type="Proteomes" id="UP000001007"/>
    </source>
</evidence>
<sequence>MMEAQFLFFRSCPAVLKGCVFFGNYNQQGAFQMMKSVKAAMLATTMVAMSLTAHAAETPSVALGKKLFNDPSLGGAAGAKTCASCHPNGKGVENAWKNPNLAKQINTCILGALKGKPLPLESVEMKSLVLYHQSLKPASIKP</sequence>
<dbReference type="HOGENOM" id="CLU_151169_0_0_10"/>
<dbReference type="eggNOG" id="COG1858">
    <property type="taxonomic scope" value="Bacteria"/>
</dbReference>
<dbReference type="SUPFAM" id="SSF46626">
    <property type="entry name" value="Cytochrome c"/>
    <property type="match status" value="1"/>
</dbReference>
<keyword evidence="7" id="KW-1185">Reference proteome</keyword>
<proteinExistence type="predicted"/>
<evidence type="ECO:0000313" key="6">
    <source>
        <dbReference type="EMBL" id="AAM71436.1"/>
    </source>
</evidence>
<dbReference type="KEGG" id="cte:CT0188"/>
<evidence type="ECO:0000256" key="1">
    <source>
        <dbReference type="ARBA" id="ARBA00022617"/>
    </source>
</evidence>
<dbReference type="STRING" id="194439.CT0188"/>
<dbReference type="PROSITE" id="PS51007">
    <property type="entry name" value="CYTC"/>
    <property type="match status" value="1"/>
</dbReference>
<dbReference type="AlphaFoldDB" id="Q8KFY2"/>
<dbReference type="GO" id="GO:0020037">
    <property type="term" value="F:heme binding"/>
    <property type="evidence" value="ECO:0007669"/>
    <property type="project" value="InterPro"/>
</dbReference>
<evidence type="ECO:0000256" key="2">
    <source>
        <dbReference type="ARBA" id="ARBA00022723"/>
    </source>
</evidence>
<dbReference type="Gene3D" id="1.10.760.10">
    <property type="entry name" value="Cytochrome c-like domain"/>
    <property type="match status" value="1"/>
</dbReference>
<dbReference type="EMBL" id="AE006470">
    <property type="protein sequence ID" value="AAM71436.1"/>
    <property type="molecule type" value="Genomic_DNA"/>
</dbReference>
<evidence type="ECO:0000256" key="4">
    <source>
        <dbReference type="PROSITE-ProRule" id="PRU00433"/>
    </source>
</evidence>
<feature type="domain" description="Cytochrome c" evidence="5">
    <location>
        <begin position="59"/>
        <end position="142"/>
    </location>
</feature>
<dbReference type="Pfam" id="PF03150">
    <property type="entry name" value="CCP_MauG"/>
    <property type="match status" value="1"/>
</dbReference>
<dbReference type="GO" id="GO:0046872">
    <property type="term" value="F:metal ion binding"/>
    <property type="evidence" value="ECO:0007669"/>
    <property type="project" value="UniProtKB-KW"/>
</dbReference>